<dbReference type="GO" id="GO:0008270">
    <property type="term" value="F:zinc ion binding"/>
    <property type="evidence" value="ECO:0007669"/>
    <property type="project" value="UniProtKB-KW"/>
</dbReference>
<dbReference type="InterPro" id="IPR051559">
    <property type="entry name" value="HIF_prolyl_hydroxylases"/>
</dbReference>
<evidence type="ECO:0000256" key="9">
    <source>
        <dbReference type="ARBA" id="ARBA00023004"/>
    </source>
</evidence>
<dbReference type="PROSITE" id="PS50865">
    <property type="entry name" value="ZF_MYND_2"/>
    <property type="match status" value="1"/>
</dbReference>
<organism evidence="17 18">
    <name type="scientific">Eublepharis macularius</name>
    <name type="common">Leopard gecko</name>
    <name type="synonym">Cyrtodactylus macularius</name>
    <dbReference type="NCBI Taxonomy" id="481883"/>
    <lineage>
        <taxon>Eukaryota</taxon>
        <taxon>Metazoa</taxon>
        <taxon>Chordata</taxon>
        <taxon>Craniata</taxon>
        <taxon>Vertebrata</taxon>
        <taxon>Euteleostomi</taxon>
        <taxon>Lepidosauria</taxon>
        <taxon>Squamata</taxon>
        <taxon>Bifurcata</taxon>
        <taxon>Gekkota</taxon>
        <taxon>Eublepharidae</taxon>
        <taxon>Eublepharinae</taxon>
        <taxon>Eublepharis</taxon>
    </lineage>
</organism>
<dbReference type="Pfam" id="PF01753">
    <property type="entry name" value="zf-MYND"/>
    <property type="match status" value="1"/>
</dbReference>
<comment type="cofactor">
    <cofactor evidence="1">
        <name>L-ascorbate</name>
        <dbReference type="ChEBI" id="CHEBI:38290"/>
    </cofactor>
</comment>
<evidence type="ECO:0000256" key="12">
    <source>
        <dbReference type="ARBA" id="ARBA00049134"/>
    </source>
</evidence>
<dbReference type="GO" id="GO:0005737">
    <property type="term" value="C:cytoplasm"/>
    <property type="evidence" value="ECO:0007669"/>
    <property type="project" value="TreeGrafter"/>
</dbReference>
<proteinExistence type="predicted"/>
<evidence type="ECO:0000256" key="6">
    <source>
        <dbReference type="ARBA" id="ARBA00022896"/>
    </source>
</evidence>
<comment type="catalytic activity">
    <reaction evidence="12">
        <text>L-prolyl-[hypoxia-inducible factor alpha subunit] + 2-oxoglutarate + O2 = trans-4-hydroxy-L-prolyl-[hypoxia-inducible factor alpha subunit] + succinate + CO2</text>
        <dbReference type="Rhea" id="RHEA:48400"/>
        <dbReference type="Rhea" id="RHEA-COMP:12093"/>
        <dbReference type="Rhea" id="RHEA-COMP:12094"/>
        <dbReference type="ChEBI" id="CHEBI:15379"/>
        <dbReference type="ChEBI" id="CHEBI:16526"/>
        <dbReference type="ChEBI" id="CHEBI:16810"/>
        <dbReference type="ChEBI" id="CHEBI:30031"/>
        <dbReference type="ChEBI" id="CHEBI:50342"/>
        <dbReference type="ChEBI" id="CHEBI:61965"/>
        <dbReference type="EC" id="1.14.11.29"/>
    </reaction>
</comment>
<dbReference type="GO" id="GO:0008198">
    <property type="term" value="F:ferrous iron binding"/>
    <property type="evidence" value="ECO:0007669"/>
    <property type="project" value="TreeGrafter"/>
</dbReference>
<comment type="subcellular location">
    <subcellularLocation>
        <location evidence="2">Nucleus</location>
    </subcellularLocation>
</comment>
<evidence type="ECO:0000256" key="13">
    <source>
        <dbReference type="PROSITE-ProRule" id="PRU00134"/>
    </source>
</evidence>
<dbReference type="RefSeq" id="XP_054849796.1">
    <property type="nucleotide sequence ID" value="XM_054993821.1"/>
</dbReference>
<keyword evidence="7" id="KW-0223">Dioxygenase</keyword>
<dbReference type="InterPro" id="IPR005123">
    <property type="entry name" value="Oxoglu/Fe-dep_dioxygenase_dom"/>
</dbReference>
<evidence type="ECO:0000256" key="1">
    <source>
        <dbReference type="ARBA" id="ARBA00001961"/>
    </source>
</evidence>
<evidence type="ECO:0000313" key="18">
    <source>
        <dbReference type="RefSeq" id="XP_054849796.1"/>
    </source>
</evidence>
<evidence type="ECO:0000256" key="3">
    <source>
        <dbReference type="ARBA" id="ARBA00022723"/>
    </source>
</evidence>
<dbReference type="AlphaFoldDB" id="A0AA97LCF6"/>
<dbReference type="SMART" id="SM00702">
    <property type="entry name" value="P4Hc"/>
    <property type="match status" value="1"/>
</dbReference>
<keyword evidence="8" id="KW-0560">Oxidoreductase</keyword>
<dbReference type="Gene3D" id="2.60.120.620">
    <property type="entry name" value="q2cbj1_9rhob like domain"/>
    <property type="match status" value="1"/>
</dbReference>
<feature type="compositionally biased region" description="Gly residues" evidence="14">
    <location>
        <begin position="1"/>
        <end position="24"/>
    </location>
</feature>
<dbReference type="InterPro" id="IPR044862">
    <property type="entry name" value="Pro_4_hyd_alph_FE2OG_OXY"/>
</dbReference>
<accession>A0AA97LCF6</accession>
<evidence type="ECO:0000256" key="2">
    <source>
        <dbReference type="ARBA" id="ARBA00004123"/>
    </source>
</evidence>
<dbReference type="InterPro" id="IPR006620">
    <property type="entry name" value="Pro_4_hyd_alph"/>
</dbReference>
<evidence type="ECO:0000259" key="15">
    <source>
        <dbReference type="PROSITE" id="PS50865"/>
    </source>
</evidence>
<keyword evidence="4 13" id="KW-0863">Zinc-finger</keyword>
<dbReference type="GO" id="GO:0160082">
    <property type="term" value="F:hypoxia-inducible factor-proline dioxygenase activity"/>
    <property type="evidence" value="ECO:0007669"/>
    <property type="project" value="UniProtKB-EC"/>
</dbReference>
<evidence type="ECO:0000256" key="11">
    <source>
        <dbReference type="ARBA" id="ARBA00039004"/>
    </source>
</evidence>
<dbReference type="Proteomes" id="UP001190640">
    <property type="component" value="Chromosome 1"/>
</dbReference>
<keyword evidence="9" id="KW-0408">Iron</keyword>
<dbReference type="KEGG" id="emc:129339219"/>
<dbReference type="SUPFAM" id="SSF144232">
    <property type="entry name" value="HIT/MYND zinc finger-like"/>
    <property type="match status" value="1"/>
</dbReference>
<dbReference type="PROSITE" id="PS51471">
    <property type="entry name" value="FE2OG_OXY"/>
    <property type="match status" value="1"/>
</dbReference>
<dbReference type="GO" id="GO:0071456">
    <property type="term" value="P:cellular response to hypoxia"/>
    <property type="evidence" value="ECO:0007669"/>
    <property type="project" value="TreeGrafter"/>
</dbReference>
<dbReference type="PROSITE" id="PS01360">
    <property type="entry name" value="ZF_MYND_1"/>
    <property type="match status" value="1"/>
</dbReference>
<evidence type="ECO:0000256" key="5">
    <source>
        <dbReference type="ARBA" id="ARBA00022833"/>
    </source>
</evidence>
<dbReference type="InterPro" id="IPR002893">
    <property type="entry name" value="Znf_MYND"/>
</dbReference>
<keyword evidence="17" id="KW-1185">Reference proteome</keyword>
<evidence type="ECO:0000256" key="10">
    <source>
        <dbReference type="ARBA" id="ARBA00023242"/>
    </source>
</evidence>
<protein>
    <recommendedName>
        <fullName evidence="11">hypoxia-inducible factor-proline dioxygenase</fullName>
        <ecNumber evidence="11">1.14.11.29</ecNumber>
    </recommendedName>
</protein>
<sequence length="441" mass="47372">MANDSGGSGGGAGQGGGTSNGGSGSNSSERDRQYCELCGKMENLLRCGRCRSSFYCSKEHQRQDWKKHKLICRESDSAAAGAAGGAAEHRSSGDHAHHHPRGHSHRGGGEAGCKEGVAPVAKKLPALPAKLRSDTNSEESAAAAAAVVTNNHVGQAAPEARGQEEEDREAAASAGEAGLLLYGGGPSVTGGASLRPNGQMKSLVPQRLALEYIVPCMNKHGICVVDEFLGKELGGQIAQEVRALHHTGRFTDGQLVSQKSDSSRDIRGDKITWVEGKEAGCETIGKLMNSMDDLIRHCNGKLGNYKINGRTKAMVACYPGNGTGYVRHVDNPNGDGRCVTCIYYLNKDWDAKVSGGILRIFPEGKAQFADIEPKFDRLLFFWSDRRNPHEVQPAFATRYAITVWYFDADERARAKVKYLTGEKGVRVELNKPSDSNGKDVL</sequence>
<gene>
    <name evidence="18" type="primary">EGLN1</name>
</gene>
<evidence type="ECO:0000259" key="16">
    <source>
        <dbReference type="PROSITE" id="PS51471"/>
    </source>
</evidence>
<evidence type="ECO:0000256" key="4">
    <source>
        <dbReference type="ARBA" id="ARBA00022771"/>
    </source>
</evidence>
<dbReference type="GO" id="GO:0005634">
    <property type="term" value="C:nucleus"/>
    <property type="evidence" value="ECO:0007669"/>
    <property type="project" value="UniProtKB-SubCell"/>
</dbReference>
<evidence type="ECO:0000313" key="17">
    <source>
        <dbReference type="Proteomes" id="UP001190640"/>
    </source>
</evidence>
<dbReference type="Pfam" id="PF13640">
    <property type="entry name" value="2OG-FeII_Oxy_3"/>
    <property type="match status" value="1"/>
</dbReference>
<dbReference type="FunFam" id="2.60.120.620:FF:000005">
    <property type="entry name" value="Egl nine homolog 1"/>
    <property type="match status" value="1"/>
</dbReference>
<dbReference type="EC" id="1.14.11.29" evidence="11"/>
<feature type="domain" description="Fe2OG dioxygenase" evidence="16">
    <location>
        <begin position="306"/>
        <end position="407"/>
    </location>
</feature>
<feature type="compositionally biased region" description="Basic residues" evidence="14">
    <location>
        <begin position="96"/>
        <end position="106"/>
    </location>
</feature>
<reference evidence="18" key="1">
    <citation type="submission" date="2025-08" db="UniProtKB">
        <authorList>
            <consortium name="RefSeq"/>
        </authorList>
    </citation>
    <scope>IDENTIFICATION</scope>
    <source>
        <tissue evidence="18">Blood</tissue>
    </source>
</reference>
<dbReference type="CTD" id="54583"/>
<evidence type="ECO:0000256" key="14">
    <source>
        <dbReference type="SAM" id="MobiDB-lite"/>
    </source>
</evidence>
<keyword evidence="5" id="KW-0862">Zinc</keyword>
<evidence type="ECO:0000256" key="8">
    <source>
        <dbReference type="ARBA" id="ARBA00023002"/>
    </source>
</evidence>
<feature type="region of interest" description="Disordered" evidence="14">
    <location>
        <begin position="81"/>
        <end position="114"/>
    </location>
</feature>
<keyword evidence="3" id="KW-0479">Metal-binding</keyword>
<evidence type="ECO:0000256" key="7">
    <source>
        <dbReference type="ARBA" id="ARBA00022964"/>
    </source>
</evidence>
<dbReference type="GO" id="GO:0031418">
    <property type="term" value="F:L-ascorbic acid binding"/>
    <property type="evidence" value="ECO:0007669"/>
    <property type="project" value="UniProtKB-KW"/>
</dbReference>
<feature type="region of interest" description="Disordered" evidence="14">
    <location>
        <begin position="1"/>
        <end position="28"/>
    </location>
</feature>
<keyword evidence="6" id="KW-0847">Vitamin C</keyword>
<dbReference type="PANTHER" id="PTHR12907">
    <property type="entry name" value="EGL NINE HOMOLOG-RELATED"/>
    <property type="match status" value="1"/>
</dbReference>
<dbReference type="PANTHER" id="PTHR12907:SF4">
    <property type="entry name" value="EGL NINE HOMOLOG 1"/>
    <property type="match status" value="1"/>
</dbReference>
<name>A0AA97LCF6_EUBMA</name>
<dbReference type="Gene3D" id="6.10.140.2220">
    <property type="match status" value="1"/>
</dbReference>
<dbReference type="GeneID" id="129339219"/>
<feature type="domain" description="MYND-type" evidence="15">
    <location>
        <begin position="35"/>
        <end position="72"/>
    </location>
</feature>
<keyword evidence="10" id="KW-0539">Nucleus</keyword>